<protein>
    <submittedName>
        <fullName evidence="1">Uncharacterized protein</fullName>
    </submittedName>
</protein>
<reference evidence="1" key="1">
    <citation type="journal article" date="2015" name="Nature">
        <title>Complex archaea that bridge the gap between prokaryotes and eukaryotes.</title>
        <authorList>
            <person name="Spang A."/>
            <person name="Saw J.H."/>
            <person name="Jorgensen S.L."/>
            <person name="Zaremba-Niedzwiedzka K."/>
            <person name="Martijn J."/>
            <person name="Lind A.E."/>
            <person name="van Eijk R."/>
            <person name="Schleper C."/>
            <person name="Guy L."/>
            <person name="Ettema T.J."/>
        </authorList>
    </citation>
    <scope>NUCLEOTIDE SEQUENCE</scope>
</reference>
<gene>
    <name evidence="1" type="ORF">LCGC14_2598000</name>
</gene>
<proteinExistence type="predicted"/>
<sequence length="77" mass="9161">ERQILRIAPMLAHARLDGRERHRAPRQFLDRVGRRRPHGERRRLQHGTGVLHNGSNKLFTPANALHLCTWFDNQRYM</sequence>
<accession>A0A0F9AXH8</accession>
<evidence type="ECO:0000313" key="1">
    <source>
        <dbReference type="EMBL" id="KKL06242.1"/>
    </source>
</evidence>
<name>A0A0F9AXH8_9ZZZZ</name>
<dbReference type="EMBL" id="LAZR01043788">
    <property type="protein sequence ID" value="KKL06242.1"/>
    <property type="molecule type" value="Genomic_DNA"/>
</dbReference>
<comment type="caution">
    <text evidence="1">The sequence shown here is derived from an EMBL/GenBank/DDBJ whole genome shotgun (WGS) entry which is preliminary data.</text>
</comment>
<organism evidence="1">
    <name type="scientific">marine sediment metagenome</name>
    <dbReference type="NCBI Taxonomy" id="412755"/>
    <lineage>
        <taxon>unclassified sequences</taxon>
        <taxon>metagenomes</taxon>
        <taxon>ecological metagenomes</taxon>
    </lineage>
</organism>
<dbReference type="AlphaFoldDB" id="A0A0F9AXH8"/>
<feature type="non-terminal residue" evidence="1">
    <location>
        <position position="1"/>
    </location>
</feature>